<proteinExistence type="predicted"/>
<feature type="region of interest" description="Disordered" evidence="2">
    <location>
        <begin position="1"/>
        <end position="81"/>
    </location>
</feature>
<dbReference type="GO" id="GO:0016020">
    <property type="term" value="C:membrane"/>
    <property type="evidence" value="ECO:0007669"/>
    <property type="project" value="InterPro"/>
</dbReference>
<organism evidence="4 5">
    <name type="scientific">Deinandra increscens subsp. villosa</name>
    <dbReference type="NCBI Taxonomy" id="3103831"/>
    <lineage>
        <taxon>Eukaryota</taxon>
        <taxon>Viridiplantae</taxon>
        <taxon>Streptophyta</taxon>
        <taxon>Embryophyta</taxon>
        <taxon>Tracheophyta</taxon>
        <taxon>Spermatophyta</taxon>
        <taxon>Magnoliopsida</taxon>
        <taxon>eudicotyledons</taxon>
        <taxon>Gunneridae</taxon>
        <taxon>Pentapetalae</taxon>
        <taxon>asterids</taxon>
        <taxon>campanulids</taxon>
        <taxon>Asterales</taxon>
        <taxon>Asteraceae</taxon>
        <taxon>Asteroideae</taxon>
        <taxon>Heliantheae alliance</taxon>
        <taxon>Madieae</taxon>
        <taxon>Madiinae</taxon>
        <taxon>Deinandra</taxon>
    </lineage>
</organism>
<accession>A0AAP0GWM2</accession>
<dbReference type="PRINTS" id="PR00120">
    <property type="entry name" value="HATPASE"/>
</dbReference>
<dbReference type="EMBL" id="JBCNJP010000016">
    <property type="protein sequence ID" value="KAK9066043.1"/>
    <property type="molecule type" value="Genomic_DNA"/>
</dbReference>
<dbReference type="SUPFAM" id="SSF81665">
    <property type="entry name" value="Calcium ATPase, transmembrane domain M"/>
    <property type="match status" value="1"/>
</dbReference>
<gene>
    <name evidence="4" type="ORF">SSX86_015445</name>
</gene>
<dbReference type="Gene3D" id="6.10.140.890">
    <property type="match status" value="1"/>
</dbReference>
<evidence type="ECO:0000256" key="3">
    <source>
        <dbReference type="SAM" id="Phobius"/>
    </source>
</evidence>
<comment type="caution">
    <text evidence="4">The sequence shown here is derived from an EMBL/GenBank/DDBJ whole genome shotgun (WGS) entry which is preliminary data.</text>
</comment>
<dbReference type="Proteomes" id="UP001408789">
    <property type="component" value="Unassembled WGS sequence"/>
</dbReference>
<feature type="transmembrane region" description="Helical" evidence="3">
    <location>
        <begin position="110"/>
        <end position="132"/>
    </location>
</feature>
<feature type="compositionally biased region" description="Basic and acidic residues" evidence="2">
    <location>
        <begin position="60"/>
        <end position="73"/>
    </location>
</feature>
<evidence type="ECO:0000313" key="4">
    <source>
        <dbReference type="EMBL" id="KAK9066043.1"/>
    </source>
</evidence>
<keyword evidence="1" id="KW-0460">Magnesium</keyword>
<name>A0AAP0GWM2_9ASTR</name>
<dbReference type="GO" id="GO:0016887">
    <property type="term" value="F:ATP hydrolysis activity"/>
    <property type="evidence" value="ECO:0007669"/>
    <property type="project" value="InterPro"/>
</dbReference>
<keyword evidence="3" id="KW-1133">Transmembrane helix</keyword>
<evidence type="ECO:0000313" key="5">
    <source>
        <dbReference type="Proteomes" id="UP001408789"/>
    </source>
</evidence>
<dbReference type="InterPro" id="IPR001757">
    <property type="entry name" value="P_typ_ATPase"/>
</dbReference>
<feature type="compositionally biased region" description="Basic and acidic residues" evidence="2">
    <location>
        <begin position="34"/>
        <end position="45"/>
    </location>
</feature>
<reference evidence="4 5" key="1">
    <citation type="submission" date="2024-04" db="EMBL/GenBank/DDBJ databases">
        <title>The reference genome of an endangered Asteraceae, Deinandra increscens subsp. villosa, native to the Central Coast of California.</title>
        <authorList>
            <person name="Guilliams M."/>
            <person name="Hasenstab-Lehman K."/>
            <person name="Meyer R."/>
            <person name="Mcevoy S."/>
        </authorList>
    </citation>
    <scope>NUCLEOTIDE SEQUENCE [LARGE SCALE GENOMIC DNA]</scope>
    <source>
        <tissue evidence="4">Leaf</tissue>
    </source>
</reference>
<dbReference type="PANTHER" id="PTHR42861">
    <property type="entry name" value="CALCIUM-TRANSPORTING ATPASE"/>
    <property type="match status" value="1"/>
</dbReference>
<dbReference type="Gene3D" id="1.20.1110.10">
    <property type="entry name" value="Calcium-transporting ATPase, transmembrane domain"/>
    <property type="match status" value="1"/>
</dbReference>
<evidence type="ECO:0000256" key="1">
    <source>
        <dbReference type="ARBA" id="ARBA00022842"/>
    </source>
</evidence>
<sequence length="351" mass="40201">MGRTRERAWRNTGTDAPKRKQNETQKSVYKGKKKECAWRNTDAPKKNPNQTQKGGYNMGKTREPARRNMDTQKKKPQQTQKVRVLTEPGLSVIVSAVLTSRAIFQRMKNYTIYAVSITIRIVLGFMLLALIWRFDFSPFMVLIIAILNDGTIMTISKDKVKPSPLPDSWKLKEIFATGIVLGTYMAVTTVIFFWLAKDSDFFTEKFGVKPINDSEYELMSALYLQVSIISQALIFVTRSRNWSFVERPGLLLLTAFFIAQLTAFTSKKDYGRGEREAQWASYQRTLHGLQAPNSNDILSDKTDYRELSELAEQAKRRAEVARELHTLKGHVESVVKLKGLDIETIQQHYTV</sequence>
<dbReference type="GO" id="GO:0005524">
    <property type="term" value="F:ATP binding"/>
    <property type="evidence" value="ECO:0007669"/>
    <property type="project" value="InterPro"/>
</dbReference>
<feature type="transmembrane region" description="Helical" evidence="3">
    <location>
        <begin position="175"/>
        <end position="195"/>
    </location>
</feature>
<keyword evidence="5" id="KW-1185">Reference proteome</keyword>
<dbReference type="AlphaFoldDB" id="A0AAP0GWM2"/>
<protein>
    <submittedName>
        <fullName evidence="4">Uncharacterized protein</fullName>
    </submittedName>
</protein>
<evidence type="ECO:0000256" key="2">
    <source>
        <dbReference type="SAM" id="MobiDB-lite"/>
    </source>
</evidence>
<keyword evidence="3" id="KW-0812">Transmembrane</keyword>
<keyword evidence="3" id="KW-0472">Membrane</keyword>
<dbReference type="InterPro" id="IPR023298">
    <property type="entry name" value="ATPase_P-typ_TM_dom_sf"/>
</dbReference>